<proteinExistence type="predicted"/>
<keyword evidence="3" id="KW-1185">Reference proteome</keyword>
<name>A0A4U5UHC2_COLLU</name>
<dbReference type="Proteomes" id="UP000298787">
    <property type="component" value="Chromosome 7"/>
</dbReference>
<evidence type="ECO:0000256" key="1">
    <source>
        <dbReference type="SAM" id="MobiDB-lite"/>
    </source>
</evidence>
<gene>
    <name evidence="2" type="ORF">D9C73_008050</name>
</gene>
<protein>
    <submittedName>
        <fullName evidence="2">Uncharacterized protein</fullName>
    </submittedName>
</protein>
<feature type="region of interest" description="Disordered" evidence="1">
    <location>
        <begin position="144"/>
        <end position="210"/>
    </location>
</feature>
<dbReference type="EMBL" id="CM014084">
    <property type="protein sequence ID" value="TKS73969.1"/>
    <property type="molecule type" value="Genomic_DNA"/>
</dbReference>
<feature type="region of interest" description="Disordered" evidence="1">
    <location>
        <begin position="69"/>
        <end position="111"/>
    </location>
</feature>
<sequence length="223" mass="25487">MYPEARYPIMHCRKFSVRGKESEYGRRTGDCVQMDRRRCGRFNPPEEEKRSLAFFRQTLRLRSRLGSYSERNGADGCGDPCPGGHKVGKSKKNNNKELRKPPTGSGIESGESTAREWKWFSLMDEAIGGRPSIRPPCLIASAWGETPPVSASASPDSVPPEPECQGAEQDSESEEPAPPKRQQRDPVLELLERQEKRAEEREKREEDREERLWNLLEKIVEKM</sequence>
<dbReference type="AlphaFoldDB" id="A0A4U5UHC2"/>
<feature type="compositionally biased region" description="Basic and acidic residues" evidence="1">
    <location>
        <begin position="182"/>
        <end position="210"/>
    </location>
</feature>
<evidence type="ECO:0000313" key="2">
    <source>
        <dbReference type="EMBL" id="TKS73969.1"/>
    </source>
</evidence>
<reference evidence="2 3" key="1">
    <citation type="submission" date="2019-01" db="EMBL/GenBank/DDBJ databases">
        <title>Genome Assembly of Collichthys lucidus.</title>
        <authorList>
            <person name="Cai M."/>
            <person name="Xiao S."/>
        </authorList>
    </citation>
    <scope>NUCLEOTIDE SEQUENCE [LARGE SCALE GENOMIC DNA]</scope>
    <source>
        <strain evidence="2">JT15FE1705JMU</strain>
        <tissue evidence="2">Muscle</tissue>
    </source>
</reference>
<evidence type="ECO:0000313" key="3">
    <source>
        <dbReference type="Proteomes" id="UP000298787"/>
    </source>
</evidence>
<organism evidence="2 3">
    <name type="scientific">Collichthys lucidus</name>
    <name type="common">Big head croaker</name>
    <name type="synonym">Sciaena lucida</name>
    <dbReference type="NCBI Taxonomy" id="240159"/>
    <lineage>
        <taxon>Eukaryota</taxon>
        <taxon>Metazoa</taxon>
        <taxon>Chordata</taxon>
        <taxon>Craniata</taxon>
        <taxon>Vertebrata</taxon>
        <taxon>Euteleostomi</taxon>
        <taxon>Actinopterygii</taxon>
        <taxon>Neopterygii</taxon>
        <taxon>Teleostei</taxon>
        <taxon>Neoteleostei</taxon>
        <taxon>Acanthomorphata</taxon>
        <taxon>Eupercaria</taxon>
        <taxon>Sciaenidae</taxon>
        <taxon>Collichthys</taxon>
    </lineage>
</organism>
<accession>A0A4U5UHC2</accession>
<feature type="compositionally biased region" description="Low complexity" evidence="1">
    <location>
        <begin position="147"/>
        <end position="156"/>
    </location>
</feature>